<dbReference type="RefSeq" id="WP_077719114.1">
    <property type="nucleotide sequence ID" value="NZ_CP019699.1"/>
</dbReference>
<organism evidence="1 2">
    <name type="scientific">Novibacillus thermophilus</name>
    <dbReference type="NCBI Taxonomy" id="1471761"/>
    <lineage>
        <taxon>Bacteria</taxon>
        <taxon>Bacillati</taxon>
        <taxon>Bacillota</taxon>
        <taxon>Bacilli</taxon>
        <taxon>Bacillales</taxon>
        <taxon>Thermoactinomycetaceae</taxon>
        <taxon>Novibacillus</taxon>
    </lineage>
</organism>
<keyword evidence="2" id="KW-1185">Reference proteome</keyword>
<evidence type="ECO:0000313" key="2">
    <source>
        <dbReference type="Proteomes" id="UP000188603"/>
    </source>
</evidence>
<accession>A0A1U9K5J0</accession>
<reference evidence="1 2" key="1">
    <citation type="journal article" date="2015" name="Int. J. Syst. Evol. Microbiol.">
        <title>Novibacillus thermophilus gen. nov., sp. nov., a Gram-staining-negative and moderately thermophilic member of the family Thermoactinomycetaceae.</title>
        <authorList>
            <person name="Yang G."/>
            <person name="Chen J."/>
            <person name="Zhou S."/>
        </authorList>
    </citation>
    <scope>NUCLEOTIDE SEQUENCE [LARGE SCALE GENOMIC DNA]</scope>
    <source>
        <strain evidence="1 2">SG-1</strain>
    </source>
</reference>
<protein>
    <recommendedName>
        <fullName evidence="3">Minor capsid protein</fullName>
    </recommendedName>
</protein>
<dbReference type="AlphaFoldDB" id="A0A1U9K5J0"/>
<evidence type="ECO:0000313" key="1">
    <source>
        <dbReference type="EMBL" id="AQS55293.1"/>
    </source>
</evidence>
<dbReference type="Pfam" id="PF12691">
    <property type="entry name" value="Phage_tail_terminator_6"/>
    <property type="match status" value="1"/>
</dbReference>
<dbReference type="OrthoDB" id="2928533at2"/>
<dbReference type="Proteomes" id="UP000188603">
    <property type="component" value="Chromosome"/>
</dbReference>
<evidence type="ECO:0008006" key="3">
    <source>
        <dbReference type="Google" id="ProtNLM"/>
    </source>
</evidence>
<dbReference type="KEGG" id="ntr:B0W44_05350"/>
<dbReference type="EMBL" id="CP019699">
    <property type="protein sequence ID" value="AQS55293.1"/>
    <property type="molecule type" value="Genomic_DNA"/>
</dbReference>
<sequence length="132" mass="14783">MTLDFMLKLNQLINSLDLYAPCKIGVLGEEESLSIMSMPGGEETVYFDGVRDKDYQVQVNAKSRNHNNCFNALTTIYQTLENLTDLPSDNGSYDFQGITTQSLPSLVMQDEDGFFIYQLSISAKITIYEGVS</sequence>
<dbReference type="STRING" id="1471761.B0W44_05350"/>
<proteinExistence type="predicted"/>
<gene>
    <name evidence="1" type="ORF">B0W44_05350</name>
</gene>
<name>A0A1U9K5J0_9BACL</name>
<dbReference type="InterPro" id="IPR024411">
    <property type="entry name" value="Tail_terminator_phage"/>
</dbReference>